<sequence length="222" mass="23511">MPLRTEDLPHVDPAGLAGMIDPATTALVVVDIQVDFAAPQGLLGRYGVDLSPASAAIDNCEKLVAAARGAGATVALMRVVTSPETDSRALKTLMARRGQPGGEAICRIADGGADYYRIFPEPGDIEIAKLLYDSFHGTDFDAQLRARGIQTLVICGLSTDCCVDQTARSAFHHDYDVFLVSDASAAYEPGLHESSLSAMEKNCVLLTTTRAVEQAWARGADA</sequence>
<dbReference type="Gene3D" id="3.40.50.850">
    <property type="entry name" value="Isochorismatase-like"/>
    <property type="match status" value="1"/>
</dbReference>
<dbReference type="GO" id="GO:0016787">
    <property type="term" value="F:hydrolase activity"/>
    <property type="evidence" value="ECO:0007669"/>
    <property type="project" value="UniProtKB-KW"/>
</dbReference>
<dbReference type="SUPFAM" id="SSF52499">
    <property type="entry name" value="Isochorismatase-like hydrolases"/>
    <property type="match status" value="1"/>
</dbReference>
<feature type="domain" description="Isochorismatase-like" evidence="2">
    <location>
        <begin position="25"/>
        <end position="210"/>
    </location>
</feature>
<proteinExistence type="predicted"/>
<protein>
    <submittedName>
        <fullName evidence="3">Cysteine hydrolase</fullName>
    </submittedName>
</protein>
<dbReference type="Pfam" id="PF00857">
    <property type="entry name" value="Isochorismatase"/>
    <property type="match status" value="1"/>
</dbReference>
<dbReference type="InterPro" id="IPR000868">
    <property type="entry name" value="Isochorismatase-like_dom"/>
</dbReference>
<name>A0A2W5NHV3_9SPHN</name>
<accession>A0A2W5NHV3</accession>
<dbReference type="Proteomes" id="UP000249082">
    <property type="component" value="Unassembled WGS sequence"/>
</dbReference>
<dbReference type="EMBL" id="QFPX01000019">
    <property type="protein sequence ID" value="PZQ53061.1"/>
    <property type="molecule type" value="Genomic_DNA"/>
</dbReference>
<dbReference type="CDD" id="cd00431">
    <property type="entry name" value="cysteine_hydrolases"/>
    <property type="match status" value="1"/>
</dbReference>
<evidence type="ECO:0000313" key="3">
    <source>
        <dbReference type="EMBL" id="PZQ53061.1"/>
    </source>
</evidence>
<evidence type="ECO:0000313" key="4">
    <source>
        <dbReference type="Proteomes" id="UP000249082"/>
    </source>
</evidence>
<organism evidence="3 4">
    <name type="scientific">Novosphingobium pentaromativorans</name>
    <dbReference type="NCBI Taxonomy" id="205844"/>
    <lineage>
        <taxon>Bacteria</taxon>
        <taxon>Pseudomonadati</taxon>
        <taxon>Pseudomonadota</taxon>
        <taxon>Alphaproteobacteria</taxon>
        <taxon>Sphingomonadales</taxon>
        <taxon>Sphingomonadaceae</taxon>
        <taxon>Novosphingobium</taxon>
    </lineage>
</organism>
<dbReference type="PANTHER" id="PTHR43540">
    <property type="entry name" value="PEROXYUREIDOACRYLATE/UREIDOACRYLATE AMIDOHYDROLASE-RELATED"/>
    <property type="match status" value="1"/>
</dbReference>
<evidence type="ECO:0000259" key="2">
    <source>
        <dbReference type="Pfam" id="PF00857"/>
    </source>
</evidence>
<gene>
    <name evidence="3" type="ORF">DI555_18495</name>
</gene>
<evidence type="ECO:0000256" key="1">
    <source>
        <dbReference type="ARBA" id="ARBA00022801"/>
    </source>
</evidence>
<dbReference type="InterPro" id="IPR036380">
    <property type="entry name" value="Isochorismatase-like_sf"/>
</dbReference>
<dbReference type="AlphaFoldDB" id="A0A2W5NHV3"/>
<comment type="caution">
    <text evidence="3">The sequence shown here is derived from an EMBL/GenBank/DDBJ whole genome shotgun (WGS) entry which is preliminary data.</text>
</comment>
<reference evidence="3 4" key="1">
    <citation type="submission" date="2017-08" db="EMBL/GenBank/DDBJ databases">
        <title>Infants hospitalized years apart are colonized by the same room-sourced microbial strains.</title>
        <authorList>
            <person name="Brooks B."/>
            <person name="Olm M.R."/>
            <person name="Firek B.A."/>
            <person name="Baker R."/>
            <person name="Thomas B.C."/>
            <person name="Morowitz M.J."/>
            <person name="Banfield J.F."/>
        </authorList>
    </citation>
    <scope>NUCLEOTIDE SEQUENCE [LARGE SCALE GENOMIC DNA]</scope>
    <source>
        <strain evidence="3">S2_005_002_R2_33</strain>
    </source>
</reference>
<keyword evidence="1 3" id="KW-0378">Hydrolase</keyword>
<dbReference type="InterPro" id="IPR050272">
    <property type="entry name" value="Isochorismatase-like_hydrls"/>
</dbReference>